<dbReference type="Proteomes" id="UP000029120">
    <property type="component" value="Chromosome 3"/>
</dbReference>
<gene>
    <name evidence="2" type="ordered locus">AALP_Aa3g079900</name>
</gene>
<dbReference type="EMBL" id="CM002871">
    <property type="protein sequence ID" value="KFK38183.1"/>
    <property type="molecule type" value="Genomic_DNA"/>
</dbReference>
<reference evidence="3" key="1">
    <citation type="journal article" date="2015" name="Nat. Plants">
        <title>Genome expansion of Arabis alpina linked with retrotransposition and reduced symmetric DNA methylation.</title>
        <authorList>
            <person name="Willing E.M."/>
            <person name="Rawat V."/>
            <person name="Mandakova T."/>
            <person name="Maumus F."/>
            <person name="James G.V."/>
            <person name="Nordstroem K.J."/>
            <person name="Becker C."/>
            <person name="Warthmann N."/>
            <person name="Chica C."/>
            <person name="Szarzynska B."/>
            <person name="Zytnicki M."/>
            <person name="Albani M.C."/>
            <person name="Kiefer C."/>
            <person name="Bergonzi S."/>
            <person name="Castaings L."/>
            <person name="Mateos J.L."/>
            <person name="Berns M.C."/>
            <person name="Bujdoso N."/>
            <person name="Piofczyk T."/>
            <person name="de Lorenzo L."/>
            <person name="Barrero-Sicilia C."/>
            <person name="Mateos I."/>
            <person name="Piednoel M."/>
            <person name="Hagmann J."/>
            <person name="Chen-Min-Tao R."/>
            <person name="Iglesias-Fernandez R."/>
            <person name="Schuster S.C."/>
            <person name="Alonso-Blanco C."/>
            <person name="Roudier F."/>
            <person name="Carbonero P."/>
            <person name="Paz-Ares J."/>
            <person name="Davis S.J."/>
            <person name="Pecinka A."/>
            <person name="Quesneville H."/>
            <person name="Colot V."/>
            <person name="Lysak M.A."/>
            <person name="Weigel D."/>
            <person name="Coupland G."/>
            <person name="Schneeberger K."/>
        </authorList>
    </citation>
    <scope>NUCLEOTIDE SEQUENCE [LARGE SCALE GENOMIC DNA]</scope>
    <source>
        <strain evidence="3">cv. Pajares</strain>
    </source>
</reference>
<evidence type="ECO:0000256" key="1">
    <source>
        <dbReference type="SAM" id="MobiDB-lite"/>
    </source>
</evidence>
<feature type="region of interest" description="Disordered" evidence="1">
    <location>
        <begin position="1"/>
        <end position="53"/>
    </location>
</feature>
<keyword evidence="3" id="KW-1185">Reference proteome</keyword>
<proteinExistence type="predicted"/>
<name>A0A087H7T1_ARAAL</name>
<dbReference type="AlphaFoldDB" id="A0A087H7T1"/>
<evidence type="ECO:0000313" key="3">
    <source>
        <dbReference type="Proteomes" id="UP000029120"/>
    </source>
</evidence>
<accession>A0A087H7T1</accession>
<organism evidence="2 3">
    <name type="scientific">Arabis alpina</name>
    <name type="common">Alpine rock-cress</name>
    <dbReference type="NCBI Taxonomy" id="50452"/>
    <lineage>
        <taxon>Eukaryota</taxon>
        <taxon>Viridiplantae</taxon>
        <taxon>Streptophyta</taxon>
        <taxon>Embryophyta</taxon>
        <taxon>Tracheophyta</taxon>
        <taxon>Spermatophyta</taxon>
        <taxon>Magnoliopsida</taxon>
        <taxon>eudicotyledons</taxon>
        <taxon>Gunneridae</taxon>
        <taxon>Pentapetalae</taxon>
        <taxon>rosids</taxon>
        <taxon>malvids</taxon>
        <taxon>Brassicales</taxon>
        <taxon>Brassicaceae</taxon>
        <taxon>Arabideae</taxon>
        <taxon>Arabis</taxon>
    </lineage>
</organism>
<protein>
    <submittedName>
        <fullName evidence="2">Uncharacterized protein</fullName>
    </submittedName>
</protein>
<evidence type="ECO:0000313" key="2">
    <source>
        <dbReference type="EMBL" id="KFK38183.1"/>
    </source>
</evidence>
<feature type="compositionally biased region" description="Polar residues" evidence="1">
    <location>
        <begin position="15"/>
        <end position="53"/>
    </location>
</feature>
<dbReference type="Gramene" id="KFK38183">
    <property type="protein sequence ID" value="KFK38183"/>
    <property type="gene ID" value="AALP_AA3G079900"/>
</dbReference>
<sequence length="53" mass="5955">MSYLTKKPHEPSITFDFTSSSSKRIKTKQASMLSSKTTSINPHRGQDTSNIRP</sequence>